<evidence type="ECO:0000313" key="1">
    <source>
        <dbReference type="EMBL" id="SVD97231.1"/>
    </source>
</evidence>
<organism evidence="1">
    <name type="scientific">marine metagenome</name>
    <dbReference type="NCBI Taxonomy" id="408172"/>
    <lineage>
        <taxon>unclassified sequences</taxon>
        <taxon>metagenomes</taxon>
        <taxon>ecological metagenomes</taxon>
    </lineage>
</organism>
<dbReference type="EMBL" id="UINC01185498">
    <property type="protein sequence ID" value="SVD97231.1"/>
    <property type="molecule type" value="Genomic_DNA"/>
</dbReference>
<dbReference type="AlphaFoldDB" id="A0A382ZP33"/>
<protein>
    <submittedName>
        <fullName evidence="1">Uncharacterized protein</fullName>
    </submittedName>
</protein>
<gene>
    <name evidence="1" type="ORF">METZ01_LOCUS450085</name>
</gene>
<sequence length="83" mass="8842">MSPYQRCMRNARALGALLEARAGVNDSVTSSPNFKATQTQRCTTQTSWYVPYPHLAATNRSGCGPTTMSVRTPATALATSSCA</sequence>
<reference evidence="1" key="1">
    <citation type="submission" date="2018-05" db="EMBL/GenBank/DDBJ databases">
        <authorList>
            <person name="Lanie J.A."/>
            <person name="Ng W.-L."/>
            <person name="Kazmierczak K.M."/>
            <person name="Andrzejewski T.M."/>
            <person name="Davidsen T.M."/>
            <person name="Wayne K.J."/>
            <person name="Tettelin H."/>
            <person name="Glass J.I."/>
            <person name="Rusch D."/>
            <person name="Podicherti R."/>
            <person name="Tsui H.-C.T."/>
            <person name="Winkler M.E."/>
        </authorList>
    </citation>
    <scope>NUCLEOTIDE SEQUENCE</scope>
</reference>
<feature type="non-terminal residue" evidence="1">
    <location>
        <position position="83"/>
    </location>
</feature>
<name>A0A382ZP33_9ZZZZ</name>
<accession>A0A382ZP33</accession>
<proteinExistence type="predicted"/>